<proteinExistence type="predicted"/>
<comment type="caution">
    <text evidence="1">The sequence shown here is derived from an EMBL/GenBank/DDBJ whole genome shotgun (WGS) entry which is preliminary data.</text>
</comment>
<accession>A0A437AN97</accession>
<protein>
    <submittedName>
        <fullName evidence="1">Uncharacterized protein</fullName>
    </submittedName>
</protein>
<dbReference type="Proteomes" id="UP000282876">
    <property type="component" value="Unassembled WGS sequence"/>
</dbReference>
<reference evidence="1 2" key="1">
    <citation type="submission" date="2018-10" db="EMBL/GenBank/DDBJ databases">
        <title>Draft genome sequence of the microsporidian Tubulinosema ratisbonensis.</title>
        <authorList>
            <person name="Polonais V."/>
            <person name="Peyretaillade E."/>
            <person name="Niehus S."/>
            <person name="Wawrzyniak I."/>
            <person name="Franchet A."/>
            <person name="Gaspin C."/>
            <person name="Reichstadt M."/>
            <person name="Belser C."/>
            <person name="Labadie K."/>
            <person name="Delbac F."/>
            <person name="Ferrandon D."/>
        </authorList>
    </citation>
    <scope>NUCLEOTIDE SEQUENCE [LARGE SCALE GENOMIC DNA]</scope>
    <source>
        <strain evidence="1 2">Franzen</strain>
    </source>
</reference>
<dbReference type="VEuPathDB" id="MicrosporidiaDB:TUBRATIS_009120"/>
<evidence type="ECO:0000313" key="2">
    <source>
        <dbReference type="Proteomes" id="UP000282876"/>
    </source>
</evidence>
<evidence type="ECO:0000313" key="1">
    <source>
        <dbReference type="EMBL" id="RVD92573.1"/>
    </source>
</evidence>
<dbReference type="AlphaFoldDB" id="A0A437AN97"/>
<dbReference type="EMBL" id="RCSS01000186">
    <property type="protein sequence ID" value="RVD92573.1"/>
    <property type="molecule type" value="Genomic_DNA"/>
</dbReference>
<name>A0A437AN97_9MICR</name>
<organism evidence="1 2">
    <name type="scientific">Tubulinosema ratisbonensis</name>
    <dbReference type="NCBI Taxonomy" id="291195"/>
    <lineage>
        <taxon>Eukaryota</taxon>
        <taxon>Fungi</taxon>
        <taxon>Fungi incertae sedis</taxon>
        <taxon>Microsporidia</taxon>
        <taxon>Tubulinosematoidea</taxon>
        <taxon>Tubulinosematidae</taxon>
        <taxon>Tubulinosema</taxon>
    </lineage>
</organism>
<gene>
    <name evidence="1" type="ORF">TUBRATIS_009120</name>
</gene>
<keyword evidence="2" id="KW-1185">Reference proteome</keyword>
<sequence length="662" mass="77939">METSLLLYSIFVICGENQIRRVNLNTRLLPVKRHESKHNRSPFLIHKQETLQTYNLDEPNLEYTHKDVEDVSFLKPGILTGSGGKRKRSAIDENCEFSEENSLISEEIHDYSVKCKKMKKLDGSSTSSHNISCDKKDKNESLLFSNDKKIFYPGDYSRNNNFRGTKKHSYILSSKLKNIAVKCNFNSGIDTKNSQPIFQENSLINKNTPKILSFTPITNIKPVQNAHPSESSLLLLNNKISSKQTNNASFEKHSKIFSYIGSFKEEILEQKFKFERKFFKNSKNTNNFLFTLTKKTMEIEINLVTVFDELEYKYLIFLEDLIQVFVLSSIKKGLYDTLQIQKFYDILFDDNIFKNLCFIQKLNFYPNLMSGHKFLLEDYVCAYNDYISDYYIAIGNIFNDQRSKYMVHVIDDFLNNNSKNLPQYAFVFVYRTHENTAKKLYVLTKMIQLITDGDEFKTITLLIPELEEALSILLKQRNTIRNLKLVLFFIGFTMSKFYVLKENIKHEIIKNEQNCTEWYIDSPLIKIFITSIQAFLIIVMERRFQFSLTSRLFSILLLKNFLNYVSLRNIYRGNCANFFIINFIPEKYFEGVELKSLIKNDRRLMPTWKLTLKSTNLEQLSDEERFKTNLKLFLSIKEEEYFDLIFSETRMIVSELKKRLLS</sequence>